<dbReference type="InterPro" id="IPR011993">
    <property type="entry name" value="PH-like_dom_sf"/>
</dbReference>
<evidence type="ECO:0000259" key="3">
    <source>
        <dbReference type="PROSITE" id="PS50003"/>
    </source>
</evidence>
<evidence type="ECO:0000313" key="5">
    <source>
        <dbReference type="Proteomes" id="UP000054937"/>
    </source>
</evidence>
<feature type="coiled-coil region" evidence="1">
    <location>
        <begin position="127"/>
        <end position="158"/>
    </location>
</feature>
<evidence type="ECO:0000313" key="4">
    <source>
        <dbReference type="EMBL" id="KRX02643.1"/>
    </source>
</evidence>
<organism evidence="4 5">
    <name type="scientific">Pseudocohnilembus persalinus</name>
    <name type="common">Ciliate</name>
    <dbReference type="NCBI Taxonomy" id="266149"/>
    <lineage>
        <taxon>Eukaryota</taxon>
        <taxon>Sar</taxon>
        <taxon>Alveolata</taxon>
        <taxon>Ciliophora</taxon>
        <taxon>Intramacronucleata</taxon>
        <taxon>Oligohymenophorea</taxon>
        <taxon>Scuticociliatia</taxon>
        <taxon>Philasterida</taxon>
        <taxon>Pseudocohnilembidae</taxon>
        <taxon>Pseudocohnilembus</taxon>
    </lineage>
</organism>
<accession>A0A0V0QK51</accession>
<feature type="region of interest" description="Disordered" evidence="2">
    <location>
        <begin position="76"/>
        <end position="96"/>
    </location>
</feature>
<keyword evidence="5" id="KW-1185">Reference proteome</keyword>
<evidence type="ECO:0000256" key="2">
    <source>
        <dbReference type="SAM" id="MobiDB-lite"/>
    </source>
</evidence>
<name>A0A0V0QK51_PSEPJ</name>
<dbReference type="InterPro" id="IPR001849">
    <property type="entry name" value="PH_domain"/>
</dbReference>
<dbReference type="Proteomes" id="UP000054937">
    <property type="component" value="Unassembled WGS sequence"/>
</dbReference>
<dbReference type="OrthoDB" id="285745at2759"/>
<feature type="domain" description="PH" evidence="3">
    <location>
        <begin position="563"/>
        <end position="658"/>
    </location>
</feature>
<dbReference type="SMART" id="SM00233">
    <property type="entry name" value="PH"/>
    <property type="match status" value="1"/>
</dbReference>
<dbReference type="Gene3D" id="2.30.29.30">
    <property type="entry name" value="Pleckstrin-homology domain (PH domain)/Phosphotyrosine-binding domain (PTB)"/>
    <property type="match status" value="1"/>
</dbReference>
<feature type="compositionally biased region" description="Basic and acidic residues" evidence="2">
    <location>
        <begin position="289"/>
        <end position="301"/>
    </location>
</feature>
<dbReference type="AlphaFoldDB" id="A0A0V0QK51"/>
<feature type="region of interest" description="Disordered" evidence="2">
    <location>
        <begin position="511"/>
        <end position="543"/>
    </location>
</feature>
<dbReference type="InParanoid" id="A0A0V0QK51"/>
<feature type="region of interest" description="Disordered" evidence="2">
    <location>
        <begin position="274"/>
        <end position="301"/>
    </location>
</feature>
<dbReference type="PANTHER" id="PTHR47112:SF1">
    <property type="entry name" value="PX DOMAIN-CONTAINING PROTEIN"/>
    <property type="match status" value="1"/>
</dbReference>
<feature type="compositionally biased region" description="Basic and acidic residues" evidence="2">
    <location>
        <begin position="523"/>
        <end position="542"/>
    </location>
</feature>
<dbReference type="PANTHER" id="PTHR47112">
    <property type="entry name" value="PX DOMAIN-CONTAINING PROTEIN"/>
    <property type="match status" value="1"/>
</dbReference>
<dbReference type="SUPFAM" id="SSF54001">
    <property type="entry name" value="Cysteine proteinases"/>
    <property type="match status" value="2"/>
</dbReference>
<sequence length="862" mass="102420">MQRNLTGSDYDHVGIIMKFDDQQQVRIFDSTSSLGVGFFKWDEYLDYNDLYEQVAIRKLYYEKKLIDDELDNLYETSEDEEDLQNQSEQQCDENDQYSNGYCNQQNNQILEICKNDNQNEKDFSILNSKIEQQSDDENENLENQLEEIEQENLKFRESLSRKQYDNMQHHALILQQKINDFNKTLKSQNFNDLINKSFTKEDNEQKNNDNIEKEYTDEEQEENLYQIGQQNQSIYLTSEDEEASDQINNQQFSNQELYNYNKEKYLQKTYADNFYKPNKNNQNKNKNQNKKENQRGKQDDLQKSTQFNITQSQQFFSSLSQKVSQNLAKQKRDQQNSIEDFDNIENNYINSNHSNEKKGSLDLQNMEFIGNISFQCERKSLLRSRKYRNYEDNDSESENENQNLDKQIQDQSNKYQNKSLQKEQLNKDLECIFSEKISMKRVESEQVQQNIKTQDEINKEIEELIEEQKDEINLLQTKQNQQLQELPYQESISDSQSQSQNSLILNQLQSKQQHKLETQQSEPLHKIKSPEFNKKNQSEHNQRASITKNLVISKIVKKNAEQSLKFEGYLYKKSIGMFGGYKKRFFVLTDQKIYYFDNQNKQKMRGCINFRVSECEIIIKNKAQFIINLPTFKKQFMLKGENQKSANQWIDQIQEVIDQNSQDLKFYELHQKMANKYYENDSLTESQFKEEAETGDIILFETDNFGSRMQRKFTNSKFDHVGLVIKFSDVDVRIFDASVDQGVGLMDWDEFIDWNDLYSKVILRKLVYHKKLCCGPPFGKESECRQLDYQYDENLNDSKCINDCDCNGYRFCKNGKCQGTEKPDYLDCYDIEGYNGEFDGYFKKKELQANFDIMKIDVSQDV</sequence>
<dbReference type="Gene3D" id="3.90.1720.10">
    <property type="entry name" value="endopeptidase domain like (from Nostoc punctiforme)"/>
    <property type="match status" value="2"/>
</dbReference>
<dbReference type="EMBL" id="LDAU01000154">
    <property type="protein sequence ID" value="KRX02643.1"/>
    <property type="molecule type" value="Genomic_DNA"/>
</dbReference>
<keyword evidence="1" id="KW-0175">Coiled coil</keyword>
<proteinExistence type="predicted"/>
<dbReference type="SUPFAM" id="SSF50729">
    <property type="entry name" value="PH domain-like"/>
    <property type="match status" value="1"/>
</dbReference>
<dbReference type="OMA" id="ENQKSAN"/>
<reference evidence="4 5" key="1">
    <citation type="journal article" date="2015" name="Sci. Rep.">
        <title>Genome of the facultative scuticociliatosis pathogen Pseudocohnilembus persalinus provides insight into its virulence through horizontal gene transfer.</title>
        <authorList>
            <person name="Xiong J."/>
            <person name="Wang G."/>
            <person name="Cheng J."/>
            <person name="Tian M."/>
            <person name="Pan X."/>
            <person name="Warren A."/>
            <person name="Jiang C."/>
            <person name="Yuan D."/>
            <person name="Miao W."/>
        </authorList>
    </citation>
    <scope>NUCLEOTIDE SEQUENCE [LARGE SCALE GENOMIC DNA]</scope>
    <source>
        <strain evidence="4">36N120E</strain>
    </source>
</reference>
<gene>
    <name evidence="4" type="ORF">PPERSA_11983</name>
</gene>
<dbReference type="PROSITE" id="PS50003">
    <property type="entry name" value="PH_DOMAIN"/>
    <property type="match status" value="1"/>
</dbReference>
<protein>
    <recommendedName>
        <fullName evidence="3">PH domain-containing protein</fullName>
    </recommendedName>
</protein>
<dbReference type="Pfam" id="PF00169">
    <property type="entry name" value="PH"/>
    <property type="match status" value="1"/>
</dbReference>
<feature type="compositionally biased region" description="Low complexity" evidence="2">
    <location>
        <begin position="276"/>
        <end position="286"/>
    </location>
</feature>
<comment type="caution">
    <text evidence="4">The sequence shown here is derived from an EMBL/GenBank/DDBJ whole genome shotgun (WGS) entry which is preliminary data.</text>
</comment>
<feature type="coiled-coil region" evidence="1">
    <location>
        <begin position="387"/>
        <end position="485"/>
    </location>
</feature>
<dbReference type="InterPro" id="IPR038765">
    <property type="entry name" value="Papain-like_cys_pep_sf"/>
</dbReference>
<evidence type="ECO:0000256" key="1">
    <source>
        <dbReference type="SAM" id="Coils"/>
    </source>
</evidence>